<keyword evidence="7" id="KW-1185">Reference proteome</keyword>
<evidence type="ECO:0000259" key="5">
    <source>
        <dbReference type="PROSITE" id="PS50926"/>
    </source>
</evidence>
<dbReference type="PROSITE" id="PS01231">
    <property type="entry name" value="TRMA_2"/>
    <property type="match status" value="1"/>
</dbReference>
<comment type="similarity">
    <text evidence="4">Belongs to the class I-like SAM-binding methyltransferase superfamily. RNA M5U methyltransferase family.</text>
</comment>
<name>C0W1S2_9ACTO</name>
<dbReference type="PANTHER" id="PTHR11061:SF30">
    <property type="entry name" value="TRNA (URACIL(54)-C(5))-METHYLTRANSFERASE"/>
    <property type="match status" value="1"/>
</dbReference>
<keyword evidence="2 4" id="KW-0808">Transferase</keyword>
<dbReference type="Gene3D" id="2.40.50.140">
    <property type="entry name" value="Nucleic acid-binding proteins"/>
    <property type="match status" value="1"/>
</dbReference>
<dbReference type="RefSeq" id="WP_006546220.1">
    <property type="nucleotide sequence ID" value="NZ_DS999540.1"/>
</dbReference>
<reference evidence="6 7" key="1">
    <citation type="submission" date="2009-01" db="EMBL/GenBank/DDBJ databases">
        <authorList>
            <person name="Qin X."/>
            <person name="Bachman B."/>
            <person name="Battles P."/>
            <person name="Bell A."/>
            <person name="Bess C."/>
            <person name="Bickham C."/>
            <person name="Chaboub L."/>
            <person name="Chen D."/>
            <person name="Coyle M."/>
            <person name="Deiros D.R."/>
            <person name="Dinh H."/>
            <person name="Forbes L."/>
            <person name="Fowler G."/>
            <person name="Francisco L."/>
            <person name="Fu Q."/>
            <person name="Gubbala S."/>
            <person name="Hale W."/>
            <person name="Han Y."/>
            <person name="Hemphill L."/>
            <person name="Highlander S.K."/>
            <person name="Hirani K."/>
            <person name="Hogues M."/>
            <person name="Jackson L."/>
            <person name="Jakkamsetti A."/>
            <person name="Javaid M."/>
            <person name="Jiang H."/>
            <person name="Korchina V."/>
            <person name="Kovar C."/>
            <person name="Lara F."/>
            <person name="Lee S."/>
            <person name="Mata R."/>
            <person name="Mathew T."/>
            <person name="Moen C."/>
            <person name="Morales K."/>
            <person name="Munidasa M."/>
            <person name="Nazareth L."/>
            <person name="Ngo R."/>
            <person name="Nguyen L."/>
            <person name="Okwuonu G."/>
            <person name="Ongeri F."/>
            <person name="Patil S."/>
            <person name="Petrosino J."/>
            <person name="Pham C."/>
            <person name="Pham P."/>
            <person name="Pu L.-L."/>
            <person name="Puazo M."/>
            <person name="Raj R."/>
            <person name="Reid J."/>
            <person name="Rouhana J."/>
            <person name="Saada N."/>
            <person name="Shang Y."/>
            <person name="Simmons D."/>
            <person name="Thornton R."/>
            <person name="Warren J."/>
            <person name="Weissenberger G."/>
            <person name="Zhang J."/>
            <person name="Zhang L."/>
            <person name="Zhou C."/>
            <person name="Zhu D."/>
            <person name="Muzny D."/>
            <person name="Worley K."/>
            <person name="Gibbs R."/>
        </authorList>
    </citation>
    <scope>NUCLEOTIDE SEQUENCE [LARGE SCALE GENOMIC DNA]</scope>
    <source>
        <strain evidence="6 7">DSM 15436</strain>
    </source>
</reference>
<dbReference type="eggNOG" id="COG2265">
    <property type="taxonomic scope" value="Bacteria"/>
</dbReference>
<protein>
    <submittedName>
        <fullName evidence="6">TRAM domain protein</fullName>
    </submittedName>
</protein>
<evidence type="ECO:0000256" key="3">
    <source>
        <dbReference type="ARBA" id="ARBA00022691"/>
    </source>
</evidence>
<dbReference type="InterPro" id="IPR012340">
    <property type="entry name" value="NA-bd_OB-fold"/>
</dbReference>
<dbReference type="PROSITE" id="PS51687">
    <property type="entry name" value="SAM_MT_RNA_M5U"/>
    <property type="match status" value="1"/>
</dbReference>
<dbReference type="InterPro" id="IPR002792">
    <property type="entry name" value="TRAM_dom"/>
</dbReference>
<accession>C0W1S2</accession>
<proteinExistence type="inferred from homology"/>
<dbReference type="Proteomes" id="UP000010301">
    <property type="component" value="Unassembled WGS sequence"/>
</dbReference>
<gene>
    <name evidence="6" type="ORF">HMPREF0044_1362</name>
</gene>
<dbReference type="GO" id="GO:0070475">
    <property type="term" value="P:rRNA base methylation"/>
    <property type="evidence" value="ECO:0007669"/>
    <property type="project" value="TreeGrafter"/>
</dbReference>
<sequence length="433" mass="46631">MGKFVPTVGKRADLGILEGVEVLRPAHGGTCFAVDSDGKPVFVSHALPGEIVDVQLTKKRSKVSFGDAIAIHQASEYRQPQIWSVAGPDGVGGADLGHVQLAYQREWKAAVIQDQLRRIGGEAVVAAVTKAVGKIEVLPASADVSGDGLHSRTRVEFEVSANGRLAMSKALSNELVELEDMPLAVEAILELGLLGDSKWQRLWRPGKRVRAIAPNGGGRRVVIGNQTFNASGRRVENFADWKVSYGDLETNFSVQSQGFWQAHKSAPQDLVQIVLDEAQVRPGDAVIELFSGAGLFTYFLGQAAGAEGRLISIEGSLQAVEDARHNLRGLEVPRDLRVGNVDGKSMSRAWSDLGERPRVVVLDPPRAGAGAELIRVIGMSGPERVVLVSCDPAAAARDIKDFLAAGYDLQNLYALDLFPQTHHVEMVTVFERA</sequence>
<dbReference type="SUPFAM" id="SSF50249">
    <property type="entry name" value="Nucleic acid-binding proteins"/>
    <property type="match status" value="1"/>
</dbReference>
<evidence type="ECO:0000256" key="4">
    <source>
        <dbReference type="PROSITE-ProRule" id="PRU01024"/>
    </source>
</evidence>
<dbReference type="Pfam" id="PF01938">
    <property type="entry name" value="TRAM"/>
    <property type="match status" value="1"/>
</dbReference>
<dbReference type="AlphaFoldDB" id="C0W1S2"/>
<dbReference type="GO" id="GO:0070041">
    <property type="term" value="F:rRNA (uridine-C5-)-methyltransferase activity"/>
    <property type="evidence" value="ECO:0007669"/>
    <property type="project" value="TreeGrafter"/>
</dbReference>
<feature type="binding site" evidence="4">
    <location>
        <position position="314"/>
    </location>
    <ligand>
        <name>S-adenosyl-L-methionine</name>
        <dbReference type="ChEBI" id="CHEBI:59789"/>
    </ligand>
</feature>
<dbReference type="STRING" id="525245.HMPREF0044_1362"/>
<organism evidence="6 7">
    <name type="scientific">Gleimia coleocanis DSM 15436</name>
    <dbReference type="NCBI Taxonomy" id="525245"/>
    <lineage>
        <taxon>Bacteria</taxon>
        <taxon>Bacillati</taxon>
        <taxon>Actinomycetota</taxon>
        <taxon>Actinomycetes</taxon>
        <taxon>Actinomycetales</taxon>
        <taxon>Actinomycetaceae</taxon>
        <taxon>Gleimia</taxon>
    </lineage>
</organism>
<comment type="caution">
    <text evidence="6">The sequence shown here is derived from an EMBL/GenBank/DDBJ whole genome shotgun (WGS) entry which is preliminary data.</text>
</comment>
<dbReference type="HOGENOM" id="CLU_014689_7_0_11"/>
<feature type="binding site" evidence="4">
    <location>
        <position position="261"/>
    </location>
    <ligand>
        <name>S-adenosyl-L-methionine</name>
        <dbReference type="ChEBI" id="CHEBI:59789"/>
    </ligand>
</feature>
<dbReference type="PROSITE" id="PS50926">
    <property type="entry name" value="TRAM"/>
    <property type="match status" value="1"/>
</dbReference>
<feature type="active site" description="Nucleophile" evidence="4">
    <location>
        <position position="390"/>
    </location>
</feature>
<dbReference type="Pfam" id="PF05958">
    <property type="entry name" value="tRNA_U5-meth_tr"/>
    <property type="match status" value="1"/>
</dbReference>
<dbReference type="SUPFAM" id="SSF53335">
    <property type="entry name" value="S-adenosyl-L-methionine-dependent methyltransferases"/>
    <property type="match status" value="1"/>
</dbReference>
<evidence type="ECO:0000313" key="6">
    <source>
        <dbReference type="EMBL" id="EEH63438.1"/>
    </source>
</evidence>
<keyword evidence="3 4" id="KW-0949">S-adenosyl-L-methionine</keyword>
<feature type="domain" description="TRAM" evidence="5">
    <location>
        <begin position="11"/>
        <end position="70"/>
    </location>
</feature>
<dbReference type="PANTHER" id="PTHR11061">
    <property type="entry name" value="RNA M5U METHYLTRANSFERASE"/>
    <property type="match status" value="1"/>
</dbReference>
<evidence type="ECO:0000256" key="2">
    <source>
        <dbReference type="ARBA" id="ARBA00022679"/>
    </source>
</evidence>
<evidence type="ECO:0000313" key="7">
    <source>
        <dbReference type="Proteomes" id="UP000010301"/>
    </source>
</evidence>
<feature type="binding site" evidence="4">
    <location>
        <position position="290"/>
    </location>
    <ligand>
        <name>S-adenosyl-L-methionine</name>
        <dbReference type="ChEBI" id="CHEBI:59789"/>
    </ligand>
</feature>
<dbReference type="OrthoDB" id="9804590at2"/>
<keyword evidence="1 4" id="KW-0489">Methyltransferase</keyword>
<dbReference type="Gene3D" id="3.40.50.150">
    <property type="entry name" value="Vaccinia Virus protein VP39"/>
    <property type="match status" value="1"/>
</dbReference>
<dbReference type="EMBL" id="ACFG01000034">
    <property type="protein sequence ID" value="EEH63438.1"/>
    <property type="molecule type" value="Genomic_DNA"/>
</dbReference>
<dbReference type="InterPro" id="IPR029063">
    <property type="entry name" value="SAM-dependent_MTases_sf"/>
</dbReference>
<feature type="binding site" evidence="4">
    <location>
        <position position="363"/>
    </location>
    <ligand>
        <name>S-adenosyl-L-methionine</name>
        <dbReference type="ChEBI" id="CHEBI:59789"/>
    </ligand>
</feature>
<evidence type="ECO:0000256" key="1">
    <source>
        <dbReference type="ARBA" id="ARBA00022603"/>
    </source>
</evidence>
<dbReference type="InterPro" id="IPR010280">
    <property type="entry name" value="U5_MeTrfase_fam"/>
</dbReference>
<dbReference type="InterPro" id="IPR030391">
    <property type="entry name" value="MeTrfase_TrmA_CS"/>
</dbReference>